<organism evidence="3 4">
    <name type="scientific">Myxococcus fulvus (strain ATCC BAA-855 / HW-1)</name>
    <dbReference type="NCBI Taxonomy" id="483219"/>
    <lineage>
        <taxon>Bacteria</taxon>
        <taxon>Pseudomonadati</taxon>
        <taxon>Myxococcota</taxon>
        <taxon>Myxococcia</taxon>
        <taxon>Myxococcales</taxon>
        <taxon>Cystobacterineae</taxon>
        <taxon>Myxococcaceae</taxon>
        <taxon>Myxococcus</taxon>
    </lineage>
</organism>
<evidence type="ECO:0000313" key="4">
    <source>
        <dbReference type="Proteomes" id="UP000000488"/>
    </source>
</evidence>
<dbReference type="InterPro" id="IPR027417">
    <property type="entry name" value="P-loop_NTPase"/>
</dbReference>
<dbReference type="EMBL" id="CP002830">
    <property type="protein sequence ID" value="AEI62546.1"/>
    <property type="molecule type" value="Genomic_DNA"/>
</dbReference>
<dbReference type="InterPro" id="IPR003959">
    <property type="entry name" value="ATPase_AAA_core"/>
</dbReference>
<dbReference type="PANTHER" id="PTHR43581:SF2">
    <property type="entry name" value="EXCINUCLEASE ATPASE SUBUNIT"/>
    <property type="match status" value="1"/>
</dbReference>
<dbReference type="Proteomes" id="UP000000488">
    <property type="component" value="Chromosome"/>
</dbReference>
<dbReference type="InterPro" id="IPR051396">
    <property type="entry name" value="Bact_Antivir_Def_Nuclease"/>
</dbReference>
<name>F8CHY9_MYXFH</name>
<feature type="region of interest" description="Disordered" evidence="1">
    <location>
        <begin position="280"/>
        <end position="307"/>
    </location>
</feature>
<reference evidence="3 4" key="1">
    <citation type="journal article" date="2011" name="J. Bacteriol.">
        <title>Genome sequence of the halotolerant marine bacterium Myxococcus fulvus HW-1.</title>
        <authorList>
            <person name="Li Z.F."/>
            <person name="Li X."/>
            <person name="Liu H."/>
            <person name="Liu X."/>
            <person name="Han K."/>
            <person name="Wu Z.H."/>
            <person name="Hu W."/>
            <person name="Li F.F."/>
            <person name="Li Y.Z."/>
        </authorList>
    </citation>
    <scope>NUCLEOTIDE SEQUENCE [LARGE SCALE GENOMIC DNA]</scope>
    <source>
        <strain evidence="4">ATCC BAA-855 / HW-1</strain>
    </source>
</reference>
<proteinExistence type="predicted"/>
<dbReference type="HOGENOM" id="CLU_905607_0_0_7"/>
<dbReference type="REBASE" id="37554">
    <property type="entry name" value="MfuHW1ORF3100P"/>
</dbReference>
<dbReference type="GO" id="GO:0016887">
    <property type="term" value="F:ATP hydrolysis activity"/>
    <property type="evidence" value="ECO:0007669"/>
    <property type="project" value="InterPro"/>
</dbReference>
<protein>
    <recommendedName>
        <fullName evidence="2">ATPase AAA-type core domain-containing protein</fullName>
    </recommendedName>
</protein>
<dbReference type="eggNOG" id="COG3950">
    <property type="taxonomic scope" value="Bacteria"/>
</dbReference>
<dbReference type="Pfam" id="PF13304">
    <property type="entry name" value="AAA_21"/>
    <property type="match status" value="1"/>
</dbReference>
<feature type="domain" description="ATPase AAA-type core" evidence="2">
    <location>
        <begin position="67"/>
        <end position="201"/>
    </location>
</feature>
<sequence>MLGSPVWECKPGWFSAAFGPFRRFTGGNEDYEKLFDAYPRLARHLSVFDESVALTEGLKWLQRLQFKKLEKDPDGALLEPLTRFINQPEFLPHQARLEKITSRQVLFVDGNGYRVPIEELSDGYRSTLSMTFELIRQLADCYGAKKVFDPKDPTCVNVPGVVLIDEVDAHLHPTWQRKVGHWFRKHFPKMQFIVTTHSPLVCQAADEGSVWRLPRPGTNEEARQVTGVELDRLIFGNVLDAYGTGVFGEGVTRSERAKERLQRLSELNVKELRKGLSAAERKEQSALRASQPTAAMTVHESEEWGAK</sequence>
<accession>F8CHY9</accession>
<dbReference type="SUPFAM" id="SSF52540">
    <property type="entry name" value="P-loop containing nucleoside triphosphate hydrolases"/>
    <property type="match status" value="1"/>
</dbReference>
<gene>
    <name evidence="3" type="ordered locus">LILAB_03105</name>
</gene>
<dbReference type="Gene3D" id="3.40.50.300">
    <property type="entry name" value="P-loop containing nucleotide triphosphate hydrolases"/>
    <property type="match status" value="1"/>
</dbReference>
<evidence type="ECO:0000313" key="3">
    <source>
        <dbReference type="EMBL" id="AEI62546.1"/>
    </source>
</evidence>
<dbReference type="KEGG" id="mfu:LILAB_03105"/>
<dbReference type="STRING" id="483219.LILAB_03105"/>
<evidence type="ECO:0000259" key="2">
    <source>
        <dbReference type="Pfam" id="PF13304"/>
    </source>
</evidence>
<dbReference type="GO" id="GO:0005524">
    <property type="term" value="F:ATP binding"/>
    <property type="evidence" value="ECO:0007669"/>
    <property type="project" value="InterPro"/>
</dbReference>
<evidence type="ECO:0000256" key="1">
    <source>
        <dbReference type="SAM" id="MobiDB-lite"/>
    </source>
</evidence>
<dbReference type="AlphaFoldDB" id="F8CHY9"/>
<dbReference type="PANTHER" id="PTHR43581">
    <property type="entry name" value="ATP/GTP PHOSPHATASE"/>
    <property type="match status" value="1"/>
</dbReference>